<dbReference type="AlphaFoldDB" id="A0A3B1APN4"/>
<reference evidence="2" key="1">
    <citation type="submission" date="2018-06" db="EMBL/GenBank/DDBJ databases">
        <authorList>
            <person name="Zhirakovskaya E."/>
        </authorList>
    </citation>
    <scope>NUCLEOTIDE SEQUENCE</scope>
</reference>
<proteinExistence type="predicted"/>
<keyword evidence="1" id="KW-1133">Transmembrane helix</keyword>
<gene>
    <name evidence="2" type="ORF">MNBD_GAMMA25-1093</name>
</gene>
<sequence length="252" mass="28360">MQKREKQIGAGMSVVMTGWGRVVLILFIPVWLAACTTGPTMHTSLQHSSINLNPGDLQHGGIAFITPSSITGREEDRQSLALSFVSVLISEHKDIRVVTLAETLSAINRANMTAEYNDMFNEYQETGIFQQHTLRKIGEVTGVRYLAQLKLAGFYQQSAGRFGVLGLRLVETKRTNLRVFLQIWDSQEGSIVWEGLEELTLSTDTFSEKIISFNDIARQSARELLEHIPYQKNRALVPVDEAKKSSDIDWEF</sequence>
<protein>
    <recommendedName>
        <fullName evidence="3">Lipoprotein</fullName>
    </recommendedName>
</protein>
<keyword evidence="1" id="KW-0472">Membrane</keyword>
<keyword evidence="1" id="KW-0812">Transmembrane</keyword>
<organism evidence="2">
    <name type="scientific">hydrothermal vent metagenome</name>
    <dbReference type="NCBI Taxonomy" id="652676"/>
    <lineage>
        <taxon>unclassified sequences</taxon>
        <taxon>metagenomes</taxon>
        <taxon>ecological metagenomes</taxon>
    </lineage>
</organism>
<feature type="transmembrane region" description="Helical" evidence="1">
    <location>
        <begin position="12"/>
        <end position="34"/>
    </location>
</feature>
<evidence type="ECO:0000256" key="1">
    <source>
        <dbReference type="SAM" id="Phobius"/>
    </source>
</evidence>
<accession>A0A3B1APN4</accession>
<dbReference type="PROSITE" id="PS51257">
    <property type="entry name" value="PROKAR_LIPOPROTEIN"/>
    <property type="match status" value="1"/>
</dbReference>
<name>A0A3B1APN4_9ZZZZ</name>
<dbReference type="EMBL" id="UOFY01000003">
    <property type="protein sequence ID" value="VAX05692.1"/>
    <property type="molecule type" value="Genomic_DNA"/>
</dbReference>
<evidence type="ECO:0008006" key="3">
    <source>
        <dbReference type="Google" id="ProtNLM"/>
    </source>
</evidence>
<evidence type="ECO:0000313" key="2">
    <source>
        <dbReference type="EMBL" id="VAX05692.1"/>
    </source>
</evidence>